<dbReference type="Pfam" id="PF03793">
    <property type="entry name" value="PASTA"/>
    <property type="match status" value="2"/>
</dbReference>
<dbReference type="InterPro" id="IPR012338">
    <property type="entry name" value="Beta-lactam/transpept-like"/>
</dbReference>
<dbReference type="SMART" id="SM00740">
    <property type="entry name" value="PASTA"/>
    <property type="match status" value="2"/>
</dbReference>
<feature type="domain" description="PASTA" evidence="9">
    <location>
        <begin position="664"/>
        <end position="719"/>
    </location>
</feature>
<evidence type="ECO:0000313" key="11">
    <source>
        <dbReference type="Proteomes" id="UP001595279"/>
    </source>
</evidence>
<dbReference type="EMBL" id="JBHRSA010000034">
    <property type="protein sequence ID" value="MFC3040239.1"/>
    <property type="molecule type" value="Genomic_DNA"/>
</dbReference>
<dbReference type="SUPFAM" id="SSF56601">
    <property type="entry name" value="beta-lactamase/transpeptidase-like"/>
    <property type="match status" value="1"/>
</dbReference>
<dbReference type="InterPro" id="IPR001460">
    <property type="entry name" value="PCN-bd_Tpept"/>
</dbReference>
<feature type="region of interest" description="Disordered" evidence="7">
    <location>
        <begin position="707"/>
        <end position="739"/>
    </location>
</feature>
<dbReference type="PANTHER" id="PTHR30627:SF26">
    <property type="entry name" value="PENICILLIN-BINDING PROTEIN 2B"/>
    <property type="match status" value="1"/>
</dbReference>
<dbReference type="Gene3D" id="3.30.70.2110">
    <property type="match status" value="1"/>
</dbReference>
<dbReference type="Proteomes" id="UP001595279">
    <property type="component" value="Unassembled WGS sequence"/>
</dbReference>
<evidence type="ECO:0000256" key="3">
    <source>
        <dbReference type="ARBA" id="ARBA00007171"/>
    </source>
</evidence>
<feature type="transmembrane region" description="Helical" evidence="8">
    <location>
        <begin position="12"/>
        <end position="31"/>
    </location>
</feature>
<sequence>MRKNKKTNLMAGILMILFIGVFLVLTGRFLYIQASGEVDDVSLEEWAEEKRTSSYTLRAERGKIYDQNGMTLAYDRPAFSLYAVVDEAHSENSTEPLHVTDPEHTARTLAPILEVEESYILEQLQQGIQNNRFQVEFGNAGKEMSQQEKEEIEALDLPGIYFDEGSTRYYPNGLFASHIIGFARENEVKTENGYRQEIQGIAGMEKEMDELLAGEDGFISYKRDRYNTKLLDPDEIIQEPEDGNDVYLTIDQKIQTLLEDTLSEVEEEYDPERMTAVVMDADTGEIVAMSSRPSYNPNNPSDVENWYNDAVSTPIEPGSTVKMFTWAAAIEEGVYNGNEQFQSGSYRPNERIAPIHDHNNGEGWGAISYNEGFRRSSNVAAAKLLWEKVGADTYLEYLKAFHLDRETGIDLPNEEIGQILYNWPLEKITTSFGQGSTMTPIQLMKAATAIANDGKLLQPYVIKRIVDPSNGEVVEEKEPNVVGNPISKDTAAQVRKLLADAVNGEDATGSKNQLDDYVVGGKTGTAQMPGPDGKYLTGRENHIFSFFGMAPIDDPQLMMYVAVQQPELEPTQSGSDPVSFIFTNVMENSLHYLNIDPDASDAHEVHQSELPQVIGEDADEAKRRMEEAGLKAEIIGSGKVVDSSVEEGSKVLPNDRVLLVTDQPVMPDISGWSLREVRRFAGLLELQVETFGNGYVDVQHIEPGTPLNKGDYLGVELSPPGAEETGTEDSDSEEQSDME</sequence>
<dbReference type="SUPFAM" id="SSF54184">
    <property type="entry name" value="Penicillin-binding protein 2x (pbp-2x), c-terminal domain"/>
    <property type="match status" value="2"/>
</dbReference>
<comment type="subcellular location">
    <subcellularLocation>
        <location evidence="1">Membrane</location>
    </subcellularLocation>
</comment>
<dbReference type="PROSITE" id="PS51178">
    <property type="entry name" value="PASTA"/>
    <property type="match status" value="2"/>
</dbReference>
<dbReference type="InterPro" id="IPR005543">
    <property type="entry name" value="PASTA_dom"/>
</dbReference>
<proteinExistence type="inferred from homology"/>
<comment type="pathway">
    <text evidence="2">Cell wall biogenesis; peptidoglycan biosynthesis.</text>
</comment>
<dbReference type="Gene3D" id="3.90.1310.10">
    <property type="entry name" value="Penicillin-binding protein 2a (Domain 2)"/>
    <property type="match status" value="1"/>
</dbReference>
<dbReference type="SUPFAM" id="SSF56519">
    <property type="entry name" value="Penicillin binding protein dimerisation domain"/>
    <property type="match status" value="1"/>
</dbReference>
<name>A0ABV7CV78_9BACI</name>
<evidence type="ECO:0000256" key="4">
    <source>
        <dbReference type="ARBA" id="ARBA00012448"/>
    </source>
</evidence>
<comment type="caution">
    <text evidence="10">The sequence shown here is derived from an EMBL/GenBank/DDBJ whole genome shotgun (WGS) entry which is preliminary data.</text>
</comment>
<evidence type="ECO:0000256" key="6">
    <source>
        <dbReference type="ARBA" id="ARBA00034000"/>
    </source>
</evidence>
<keyword evidence="8" id="KW-0812">Transmembrane</keyword>
<gene>
    <name evidence="10" type="ORF">ACFOGI_08225</name>
</gene>
<keyword evidence="8" id="KW-1133">Transmembrane helix</keyword>
<comment type="similarity">
    <text evidence="3">Belongs to the transpeptidase family.</text>
</comment>
<dbReference type="CDD" id="cd06575">
    <property type="entry name" value="PASTA_Pbp2x-like_2"/>
    <property type="match status" value="1"/>
</dbReference>
<dbReference type="PANTHER" id="PTHR30627">
    <property type="entry name" value="PEPTIDOGLYCAN D,D-TRANSPEPTIDASE"/>
    <property type="match status" value="1"/>
</dbReference>
<dbReference type="InterPro" id="IPR005311">
    <property type="entry name" value="PBP_dimer"/>
</dbReference>
<evidence type="ECO:0000313" key="10">
    <source>
        <dbReference type="EMBL" id="MFC3040239.1"/>
    </source>
</evidence>
<dbReference type="Pfam" id="PF03717">
    <property type="entry name" value="PBP_dimer"/>
    <property type="match status" value="1"/>
</dbReference>
<dbReference type="CDD" id="cd06576">
    <property type="entry name" value="PASTA_Pbp2x-like_1"/>
    <property type="match status" value="1"/>
</dbReference>
<dbReference type="Pfam" id="PF00905">
    <property type="entry name" value="Transpeptidase"/>
    <property type="match status" value="1"/>
</dbReference>
<evidence type="ECO:0000259" key="9">
    <source>
        <dbReference type="PROSITE" id="PS51178"/>
    </source>
</evidence>
<feature type="domain" description="PASTA" evidence="9">
    <location>
        <begin position="604"/>
        <end position="663"/>
    </location>
</feature>
<dbReference type="Gene3D" id="3.40.710.10">
    <property type="entry name" value="DD-peptidase/beta-lactamase superfamily"/>
    <property type="match status" value="1"/>
</dbReference>
<protein>
    <recommendedName>
        <fullName evidence="4">serine-type D-Ala-D-Ala carboxypeptidase</fullName>
        <ecNumber evidence="4">3.4.16.4</ecNumber>
    </recommendedName>
</protein>
<comment type="catalytic activity">
    <reaction evidence="6">
        <text>Preferential cleavage: (Ac)2-L-Lys-D-Ala-|-D-Ala. Also transpeptidation of peptidyl-alanyl moieties that are N-acyl substituents of D-alanine.</text>
        <dbReference type="EC" id="3.4.16.4"/>
    </reaction>
</comment>
<keyword evidence="5 8" id="KW-0472">Membrane</keyword>
<dbReference type="RefSeq" id="WP_390271254.1">
    <property type="nucleotide sequence ID" value="NZ_JBHRSA010000034.1"/>
</dbReference>
<evidence type="ECO:0000256" key="8">
    <source>
        <dbReference type="SAM" id="Phobius"/>
    </source>
</evidence>
<evidence type="ECO:0000256" key="2">
    <source>
        <dbReference type="ARBA" id="ARBA00004752"/>
    </source>
</evidence>
<evidence type="ECO:0000256" key="7">
    <source>
        <dbReference type="SAM" id="MobiDB-lite"/>
    </source>
</evidence>
<dbReference type="Gene3D" id="2.20.70.70">
    <property type="match status" value="1"/>
</dbReference>
<organism evidence="10 11">
    <name type="scientific">Virgibacillus xinjiangensis</name>
    <dbReference type="NCBI Taxonomy" id="393090"/>
    <lineage>
        <taxon>Bacteria</taxon>
        <taxon>Bacillati</taxon>
        <taxon>Bacillota</taxon>
        <taxon>Bacilli</taxon>
        <taxon>Bacillales</taxon>
        <taxon>Bacillaceae</taxon>
        <taxon>Virgibacillus</taxon>
    </lineage>
</organism>
<accession>A0ABV7CV78</accession>
<evidence type="ECO:0000256" key="1">
    <source>
        <dbReference type="ARBA" id="ARBA00004370"/>
    </source>
</evidence>
<keyword evidence="11" id="KW-1185">Reference proteome</keyword>
<dbReference type="InterPro" id="IPR050515">
    <property type="entry name" value="Beta-lactam/transpept"/>
</dbReference>
<feature type="compositionally biased region" description="Acidic residues" evidence="7">
    <location>
        <begin position="725"/>
        <end position="739"/>
    </location>
</feature>
<evidence type="ECO:0000256" key="5">
    <source>
        <dbReference type="ARBA" id="ARBA00023136"/>
    </source>
</evidence>
<dbReference type="EC" id="3.4.16.4" evidence="4"/>
<reference evidence="11" key="1">
    <citation type="journal article" date="2019" name="Int. J. Syst. Evol. Microbiol.">
        <title>The Global Catalogue of Microorganisms (GCM) 10K type strain sequencing project: providing services to taxonomists for standard genome sequencing and annotation.</title>
        <authorList>
            <consortium name="The Broad Institute Genomics Platform"/>
            <consortium name="The Broad Institute Genome Sequencing Center for Infectious Disease"/>
            <person name="Wu L."/>
            <person name="Ma J."/>
        </authorList>
    </citation>
    <scope>NUCLEOTIDE SEQUENCE [LARGE SCALE GENOMIC DNA]</scope>
    <source>
        <strain evidence="11">KCTC 13128</strain>
    </source>
</reference>
<dbReference type="InterPro" id="IPR036138">
    <property type="entry name" value="PBP_dimer_sf"/>
</dbReference>